<dbReference type="InterPro" id="IPR018108">
    <property type="entry name" value="MCP_transmembrane"/>
</dbReference>
<dbReference type="SUPFAM" id="SSF103506">
    <property type="entry name" value="Mitochondrial carrier"/>
    <property type="match status" value="1"/>
</dbReference>
<feature type="transmembrane region" description="Helical" evidence="7">
    <location>
        <begin position="306"/>
        <end position="325"/>
    </location>
</feature>
<feature type="non-terminal residue" evidence="8">
    <location>
        <position position="1"/>
    </location>
</feature>
<dbReference type="AlphaFoldDB" id="A0A8J7P5I6"/>
<sequence length="534" mass="56957">MNGVRLGVYSRAEAAGLTQPPGGSLATGATAGALGAFVASPAYLVKTQLQAQTVAAVAVGHQHNHQGVSSAFASIYRSQGLLGLWRGVGGAVPRVMVGSAAQLATFSGAKEWVSQQQWYSPDSWLVALTAAMISSVSVAIAMTPFDVISTRLYNQPVDKQGRGCLYRGFLDCLAKVCRTESPLGLYKGIGPAFVRLGPHTVLSMLFWDLLRRQTWLVGACGISVLCNLLRVHAFIKGFSDPGRAGGDRVQLHRRGGLGEAVQLWVLTAVLGVVGSRVAALVVLEFSLRAVSARLMAVPEALHSSQLLVLCQFSLGCALTCSLSFLQEGAPQSTLSLALSAGLAGLLCWHTSSLWGHVGTMYKLHSSQRYCGVCVTLLTWSHAIPGLLRRALALAFLVAAVAALSLINRDFLSAADALRFWTPLTICYTLLVIYMQEEQQHRPGGQAVFQTVVVRLGGLLVLMLTVGRWGDVLHILVCFLGEGCCLLRAWDLLTAHQTQVRPPALLFPELTLPGQDIRLRPGAANGRIVTSGMVA</sequence>
<dbReference type="InterPro" id="IPR023395">
    <property type="entry name" value="MCP_dom_sf"/>
</dbReference>
<dbReference type="EMBL" id="JAAWVO010072201">
    <property type="protein sequence ID" value="MBN3324726.1"/>
    <property type="molecule type" value="Genomic_DNA"/>
</dbReference>
<dbReference type="InterPro" id="IPR031648">
    <property type="entry name" value="TMEM82"/>
</dbReference>
<feature type="transmembrane region" description="Helical" evidence="7">
    <location>
        <begin position="337"/>
        <end position="357"/>
    </location>
</feature>
<proteinExistence type="inferred from homology"/>
<comment type="caution">
    <text evidence="8">The sequence shown here is derived from an EMBL/GenBank/DDBJ whole genome shotgun (WGS) entry which is preliminary data.</text>
</comment>
<keyword evidence="9" id="KW-1185">Reference proteome</keyword>
<dbReference type="PANTHER" id="PTHR35257:SF1">
    <property type="entry name" value="TRANSMEMBRANE PROTEIN 82"/>
    <property type="match status" value="1"/>
</dbReference>
<evidence type="ECO:0000256" key="1">
    <source>
        <dbReference type="ARBA" id="ARBA00004141"/>
    </source>
</evidence>
<organism evidence="8 9">
    <name type="scientific">Atractosteus spatula</name>
    <name type="common">Alligator gar</name>
    <name type="synonym">Lepisosteus spatula</name>
    <dbReference type="NCBI Taxonomy" id="7917"/>
    <lineage>
        <taxon>Eukaryota</taxon>
        <taxon>Metazoa</taxon>
        <taxon>Chordata</taxon>
        <taxon>Craniata</taxon>
        <taxon>Vertebrata</taxon>
        <taxon>Euteleostomi</taxon>
        <taxon>Actinopterygii</taxon>
        <taxon>Neopterygii</taxon>
        <taxon>Holostei</taxon>
        <taxon>Semionotiformes</taxon>
        <taxon>Lepisosteidae</taxon>
        <taxon>Atractosteus</taxon>
    </lineage>
</organism>
<keyword evidence="3 5" id="KW-0812">Transmembrane</keyword>
<evidence type="ECO:0000256" key="2">
    <source>
        <dbReference type="ARBA" id="ARBA00006375"/>
    </source>
</evidence>
<accession>A0A8J7P5I6</accession>
<reference evidence="8" key="1">
    <citation type="journal article" date="2021" name="Cell">
        <title>Tracing the genetic footprints of vertebrate landing in non-teleost ray-finned fishes.</title>
        <authorList>
            <person name="Bi X."/>
            <person name="Wang K."/>
            <person name="Yang L."/>
            <person name="Pan H."/>
            <person name="Jiang H."/>
            <person name="Wei Q."/>
            <person name="Fang M."/>
            <person name="Yu H."/>
            <person name="Zhu C."/>
            <person name="Cai Y."/>
            <person name="He Y."/>
            <person name="Gan X."/>
            <person name="Zeng H."/>
            <person name="Yu D."/>
            <person name="Zhu Y."/>
            <person name="Jiang H."/>
            <person name="Qiu Q."/>
            <person name="Yang H."/>
            <person name="Zhang Y.E."/>
            <person name="Wang W."/>
            <person name="Zhu M."/>
            <person name="He S."/>
            <person name="Zhang G."/>
        </authorList>
    </citation>
    <scope>NUCLEOTIDE SEQUENCE</scope>
    <source>
        <strain evidence="8">Allg_001</strain>
    </source>
</reference>
<dbReference type="PROSITE" id="PS50920">
    <property type="entry name" value="SOLCAR"/>
    <property type="match status" value="2"/>
</dbReference>
<keyword evidence="7" id="KW-1133">Transmembrane helix</keyword>
<keyword evidence="6" id="KW-0813">Transport</keyword>
<evidence type="ECO:0000313" key="8">
    <source>
        <dbReference type="EMBL" id="MBN3324726.1"/>
    </source>
</evidence>
<feature type="non-terminal residue" evidence="8">
    <location>
        <position position="534"/>
    </location>
</feature>
<dbReference type="PANTHER" id="PTHR35257">
    <property type="entry name" value="TRANSMEMBRANE PROTEIN 82"/>
    <property type="match status" value="1"/>
</dbReference>
<evidence type="ECO:0000256" key="5">
    <source>
        <dbReference type="PROSITE-ProRule" id="PRU00282"/>
    </source>
</evidence>
<dbReference type="Gene3D" id="1.50.40.10">
    <property type="entry name" value="Mitochondrial carrier domain"/>
    <property type="match status" value="1"/>
</dbReference>
<dbReference type="Pfam" id="PF00153">
    <property type="entry name" value="Mito_carr"/>
    <property type="match status" value="2"/>
</dbReference>
<comment type="similarity">
    <text evidence="2 6">Belongs to the mitochondrial carrier (TC 2.A.29) family.</text>
</comment>
<dbReference type="Proteomes" id="UP000736164">
    <property type="component" value="Unassembled WGS sequence"/>
</dbReference>
<name>A0A8J7P5I6_ATRSP</name>
<comment type="subcellular location">
    <subcellularLocation>
        <location evidence="1">Membrane</location>
        <topology evidence="1">Multi-pass membrane protein</topology>
    </subcellularLocation>
</comment>
<evidence type="ECO:0000313" key="9">
    <source>
        <dbReference type="Proteomes" id="UP000736164"/>
    </source>
</evidence>
<keyword evidence="4 5" id="KW-0472">Membrane</keyword>
<feature type="transmembrane region" description="Helical" evidence="7">
    <location>
        <begin position="386"/>
        <end position="405"/>
    </location>
</feature>
<feature type="transmembrane region" description="Helical" evidence="7">
    <location>
        <begin position="446"/>
        <end position="465"/>
    </location>
</feature>
<protein>
    <submittedName>
        <fullName evidence="8">S2534 protein</fullName>
    </submittedName>
</protein>
<evidence type="ECO:0000256" key="3">
    <source>
        <dbReference type="ARBA" id="ARBA00022692"/>
    </source>
</evidence>
<evidence type="ECO:0000256" key="6">
    <source>
        <dbReference type="RuleBase" id="RU000488"/>
    </source>
</evidence>
<evidence type="ECO:0000256" key="4">
    <source>
        <dbReference type="ARBA" id="ARBA00023136"/>
    </source>
</evidence>
<feature type="transmembrane region" description="Helical" evidence="7">
    <location>
        <begin position="417"/>
        <end position="434"/>
    </location>
</feature>
<feature type="transmembrane region" description="Helical" evidence="7">
    <location>
        <begin position="263"/>
        <end position="285"/>
    </location>
</feature>
<gene>
    <name evidence="8" type="primary">Slc25a34</name>
    <name evidence="8" type="ORF">GTO95_0017015</name>
</gene>
<feature type="repeat" description="Solcar" evidence="5">
    <location>
        <begin position="122"/>
        <end position="213"/>
    </location>
</feature>
<dbReference type="GO" id="GO:0016020">
    <property type="term" value="C:membrane"/>
    <property type="evidence" value="ECO:0007669"/>
    <property type="project" value="UniProtKB-SubCell"/>
</dbReference>
<dbReference type="Pfam" id="PF15816">
    <property type="entry name" value="TMEM82"/>
    <property type="match status" value="1"/>
</dbReference>
<feature type="repeat" description="Solcar" evidence="5">
    <location>
        <begin position="19"/>
        <end position="112"/>
    </location>
</feature>
<evidence type="ECO:0000256" key="7">
    <source>
        <dbReference type="SAM" id="Phobius"/>
    </source>
</evidence>